<feature type="transmembrane region" description="Helical" evidence="1">
    <location>
        <begin position="46"/>
        <end position="67"/>
    </location>
</feature>
<dbReference type="OrthoDB" id="39349at10239"/>
<evidence type="ECO:0000256" key="1">
    <source>
        <dbReference type="SAM" id="Phobius"/>
    </source>
</evidence>
<reference evidence="2" key="1">
    <citation type="submission" date="2017-02" db="EMBL/GenBank/DDBJ databases">
        <title>Genome sequence of Serratia marcescens phage BF.</title>
        <authorList>
            <person name="Casey E."/>
            <person name="Fitzgerald B."/>
            <person name="Mahony J."/>
            <person name="Lugli G."/>
            <person name="Ventura M."/>
            <person name="van Sinderen D."/>
        </authorList>
    </citation>
    <scope>NUCLEOTIDE SEQUENCE [LARGE SCALE GENOMIC DNA]</scope>
</reference>
<protein>
    <submittedName>
        <fullName evidence="2">Uncharacterized protein</fullName>
    </submittedName>
</protein>
<feature type="transmembrane region" description="Helical" evidence="1">
    <location>
        <begin position="7"/>
        <end position="26"/>
    </location>
</feature>
<keyword evidence="1" id="KW-0472">Membrane</keyword>
<keyword evidence="1" id="KW-1133">Transmembrane helix</keyword>
<gene>
    <name evidence="2" type="ORF">BF_0429</name>
</gene>
<organism evidence="2 3">
    <name type="scientific">Serratia phage BF</name>
    <dbReference type="NCBI Taxonomy" id="1962671"/>
    <lineage>
        <taxon>Viruses</taxon>
        <taxon>Duplodnaviria</taxon>
        <taxon>Heunggongvirae</taxon>
        <taxon>Uroviricota</taxon>
        <taxon>Caudoviricetes</taxon>
        <taxon>Eneladusvirus</taxon>
        <taxon>Eneladusvirus BF</taxon>
    </lineage>
</organism>
<dbReference type="EMBL" id="KY630187">
    <property type="protein sequence ID" value="AQW88954.1"/>
    <property type="molecule type" value="Genomic_DNA"/>
</dbReference>
<evidence type="ECO:0000313" key="2">
    <source>
        <dbReference type="EMBL" id="AQW88954.1"/>
    </source>
</evidence>
<accession>A0A1S6UB96</accession>
<dbReference type="Proteomes" id="UP000221837">
    <property type="component" value="Genome"/>
</dbReference>
<keyword evidence="3" id="KW-1185">Reference proteome</keyword>
<name>A0A1S6UB96_9CAUD</name>
<proteinExistence type="predicted"/>
<evidence type="ECO:0000313" key="3">
    <source>
        <dbReference type="Proteomes" id="UP000221837"/>
    </source>
</evidence>
<sequence>MKTLYCWVAGLISVMVGIMITSIRMATWPQGNMYYLSYDERLFVGLWGGGLFCMWVLIIALIVWLVVKGTD</sequence>
<keyword evidence="1" id="KW-0812">Transmembrane</keyword>